<dbReference type="PANTHER" id="PTHR22807">
    <property type="entry name" value="NOP2 YEAST -RELATED NOL1/NOP2/FMU SUN DOMAIN-CONTAINING"/>
    <property type="match status" value="1"/>
</dbReference>
<dbReference type="PROSITE" id="PS51686">
    <property type="entry name" value="SAM_MT_RSMB_NOP"/>
    <property type="match status" value="1"/>
</dbReference>
<dbReference type="Pfam" id="PF01189">
    <property type="entry name" value="Methyltr_RsmB-F"/>
    <property type="match status" value="1"/>
</dbReference>
<comment type="similarity">
    <text evidence="1 6">Belongs to the class I-like SAM-binding methyltransferase superfamily. RsmB/NOP family.</text>
</comment>
<dbReference type="Gene3D" id="1.10.940.10">
    <property type="entry name" value="NusB-like"/>
    <property type="match status" value="1"/>
</dbReference>
<feature type="binding site" evidence="6">
    <location>
        <begin position="302"/>
        <end position="308"/>
    </location>
    <ligand>
        <name>S-adenosyl-L-methionine</name>
        <dbReference type="ChEBI" id="CHEBI:59789"/>
    </ligand>
</feature>
<evidence type="ECO:0000313" key="9">
    <source>
        <dbReference type="EMBL" id="MFC6153143.1"/>
    </source>
</evidence>
<dbReference type="CDD" id="cd02440">
    <property type="entry name" value="AdoMet_MTases"/>
    <property type="match status" value="1"/>
</dbReference>
<proteinExistence type="inferred from homology"/>
<evidence type="ECO:0000256" key="7">
    <source>
        <dbReference type="SAM" id="MobiDB-lite"/>
    </source>
</evidence>
<dbReference type="PANTHER" id="PTHR22807:SF53">
    <property type="entry name" value="RIBOSOMAL RNA SMALL SUBUNIT METHYLTRANSFERASE B-RELATED"/>
    <property type="match status" value="1"/>
</dbReference>
<dbReference type="EC" id="2.1.1.-" evidence="9"/>
<dbReference type="InterPro" id="IPR049560">
    <property type="entry name" value="MeTrfase_RsmB-F_NOP2_cat"/>
</dbReference>
<evidence type="ECO:0000259" key="8">
    <source>
        <dbReference type="PROSITE" id="PS51686"/>
    </source>
</evidence>
<gene>
    <name evidence="9" type="ORF">ACFPWU_05630</name>
</gene>
<dbReference type="EMBL" id="JBHSQI010000003">
    <property type="protein sequence ID" value="MFC6153143.1"/>
    <property type="molecule type" value="Genomic_DNA"/>
</dbReference>
<dbReference type="Gene3D" id="3.40.50.150">
    <property type="entry name" value="Vaccinia Virus protein VP39"/>
    <property type="match status" value="1"/>
</dbReference>
<keyword evidence="4 6" id="KW-0949">S-adenosyl-L-methionine</keyword>
<evidence type="ECO:0000256" key="1">
    <source>
        <dbReference type="ARBA" id="ARBA00007494"/>
    </source>
</evidence>
<feature type="active site" description="Nucleophile" evidence="6">
    <location>
        <position position="424"/>
    </location>
</feature>
<dbReference type="InterPro" id="IPR018314">
    <property type="entry name" value="RsmB/NOL1/NOP2-like_CS"/>
</dbReference>
<evidence type="ECO:0000256" key="2">
    <source>
        <dbReference type="ARBA" id="ARBA00022603"/>
    </source>
</evidence>
<reference evidence="10" key="1">
    <citation type="journal article" date="2019" name="Int. J. Syst. Evol. Microbiol.">
        <title>The Global Catalogue of Microorganisms (GCM) 10K type strain sequencing project: providing services to taxonomists for standard genome sequencing and annotation.</title>
        <authorList>
            <consortium name="The Broad Institute Genomics Platform"/>
            <consortium name="The Broad Institute Genome Sequencing Center for Infectious Disease"/>
            <person name="Wu L."/>
            <person name="Ma J."/>
        </authorList>
    </citation>
    <scope>NUCLEOTIDE SEQUENCE [LARGE SCALE GENOMIC DNA]</scope>
    <source>
        <strain evidence="10">DFY28</strain>
    </source>
</reference>
<accession>A0ABW1QV39</accession>
<feature type="region of interest" description="Disordered" evidence="7">
    <location>
        <begin position="1"/>
        <end position="40"/>
    </location>
</feature>
<feature type="binding site" evidence="6">
    <location>
        <position position="327"/>
    </location>
    <ligand>
        <name>S-adenosyl-L-methionine</name>
        <dbReference type="ChEBI" id="CHEBI:59789"/>
    </ligand>
</feature>
<evidence type="ECO:0000256" key="6">
    <source>
        <dbReference type="PROSITE-ProRule" id="PRU01023"/>
    </source>
</evidence>
<dbReference type="GO" id="GO:0032259">
    <property type="term" value="P:methylation"/>
    <property type="evidence" value="ECO:0007669"/>
    <property type="project" value="UniProtKB-KW"/>
</dbReference>
<dbReference type="SUPFAM" id="SSF53335">
    <property type="entry name" value="S-adenosyl-L-methionine-dependent methyltransferases"/>
    <property type="match status" value="1"/>
</dbReference>
<keyword evidence="3 6" id="KW-0808">Transferase</keyword>
<dbReference type="InterPro" id="IPR023267">
    <property type="entry name" value="RCMT"/>
</dbReference>
<evidence type="ECO:0000256" key="4">
    <source>
        <dbReference type="ARBA" id="ARBA00022691"/>
    </source>
</evidence>
<dbReference type="PROSITE" id="PS01153">
    <property type="entry name" value="NOL1_NOP2_SUN"/>
    <property type="match status" value="1"/>
</dbReference>
<dbReference type="InterPro" id="IPR035926">
    <property type="entry name" value="NusB-like_sf"/>
</dbReference>
<keyword evidence="10" id="KW-1185">Reference proteome</keyword>
<dbReference type="InterPro" id="IPR006027">
    <property type="entry name" value="NusB_RsmB_TIM44"/>
</dbReference>
<feature type="compositionally biased region" description="Low complexity" evidence="7">
    <location>
        <begin position="11"/>
        <end position="27"/>
    </location>
</feature>
<feature type="binding site" evidence="6">
    <location>
        <position position="354"/>
    </location>
    <ligand>
        <name>S-adenosyl-L-methionine</name>
        <dbReference type="ChEBI" id="CHEBI:59789"/>
    </ligand>
</feature>
<dbReference type="Proteomes" id="UP001596098">
    <property type="component" value="Unassembled WGS sequence"/>
</dbReference>
<feature type="compositionally biased region" description="Basic residues" evidence="7">
    <location>
        <begin position="1"/>
        <end position="10"/>
    </location>
</feature>
<organism evidence="9 10">
    <name type="scientific">Nocardioides yefusunii</name>
    <dbReference type="NCBI Taxonomy" id="2500546"/>
    <lineage>
        <taxon>Bacteria</taxon>
        <taxon>Bacillati</taxon>
        <taxon>Actinomycetota</taxon>
        <taxon>Actinomycetes</taxon>
        <taxon>Propionibacteriales</taxon>
        <taxon>Nocardioidaceae</taxon>
        <taxon>Nocardioides</taxon>
    </lineage>
</organism>
<dbReference type="PRINTS" id="PR02008">
    <property type="entry name" value="RCMTFAMILY"/>
</dbReference>
<dbReference type="GO" id="GO:0008168">
    <property type="term" value="F:methyltransferase activity"/>
    <property type="evidence" value="ECO:0007669"/>
    <property type="project" value="UniProtKB-KW"/>
</dbReference>
<keyword evidence="5 6" id="KW-0694">RNA-binding</keyword>
<protein>
    <submittedName>
        <fullName evidence="9">RsmB/NOP family class I SAM-dependent RNA methyltransferase</fullName>
        <ecNumber evidence="9">2.1.1.-</ecNumber>
    </submittedName>
</protein>
<sequence>MGEYRRRGRPAGRSGPRPGSKPGAGAPEAGKRPGNRSKVDPSRLAAFDVLKAVRVEDAYANLVLPNVLEKHDLNGRDAAFATELAAGAIRWQGLYDAIIDANLDKPRLEAKVRDVLRLGVHQLLAMRVPDHAAIATSVELTRDRVGTGPTGLVNAVLRKVAAHGMGAWIGQVAPDPARDLTGHLAVATSHPRWVVQRLADALEGHGRSRDEVADLLAADNVSPKVTLVARPGLVEVDELVEAGAEATGRSPYALTWGGGDLSEVPALVQGRAGVQDEGSQRVALAVDEAVVEGRDELWLDLCAGPGGKTALLASLAARRGAKVVANEAQHHRAKLVARGVRAAGAGMAGVLTGDGTQPAWAPGTFDRVLVDAPCSGLGALRRRPESRWRRTEKDVLELVDLQKALLRNALDAVRPGGVVVYATCSPVLEETSGVVEAILAERDDVTEESRFQLWPHTDASDAMFTAVLRRS</sequence>
<evidence type="ECO:0000313" key="10">
    <source>
        <dbReference type="Proteomes" id="UP001596098"/>
    </source>
</evidence>
<evidence type="ECO:0000256" key="5">
    <source>
        <dbReference type="ARBA" id="ARBA00022884"/>
    </source>
</evidence>
<dbReference type="Pfam" id="PF01029">
    <property type="entry name" value="NusB"/>
    <property type="match status" value="1"/>
</dbReference>
<feature type="binding site" evidence="6">
    <location>
        <position position="371"/>
    </location>
    <ligand>
        <name>S-adenosyl-L-methionine</name>
        <dbReference type="ChEBI" id="CHEBI:59789"/>
    </ligand>
</feature>
<dbReference type="RefSeq" id="WP_128221015.1">
    <property type="nucleotide sequence ID" value="NZ_CP034929.1"/>
</dbReference>
<dbReference type="SUPFAM" id="SSF48013">
    <property type="entry name" value="NusB-like"/>
    <property type="match status" value="1"/>
</dbReference>
<name>A0ABW1QV39_9ACTN</name>
<comment type="caution">
    <text evidence="9">The sequence shown here is derived from an EMBL/GenBank/DDBJ whole genome shotgun (WGS) entry which is preliminary data.</text>
</comment>
<feature type="domain" description="SAM-dependent MTase RsmB/NOP-type" evidence="8">
    <location>
        <begin position="188"/>
        <end position="471"/>
    </location>
</feature>
<evidence type="ECO:0000256" key="3">
    <source>
        <dbReference type="ARBA" id="ARBA00022679"/>
    </source>
</evidence>
<keyword evidence="2 6" id="KW-0489">Methyltransferase</keyword>
<dbReference type="InterPro" id="IPR001678">
    <property type="entry name" value="MeTrfase_RsmB-F_NOP2_dom"/>
</dbReference>
<dbReference type="InterPro" id="IPR029063">
    <property type="entry name" value="SAM-dependent_MTases_sf"/>
</dbReference>